<reference evidence="1 2" key="1">
    <citation type="journal article" date="2023" name="Arcadia Sci">
        <title>De novo assembly of a long-read Amblyomma americanum tick genome.</title>
        <authorList>
            <person name="Chou S."/>
            <person name="Poskanzer K.E."/>
            <person name="Rollins M."/>
            <person name="Thuy-Boun P.S."/>
        </authorList>
    </citation>
    <scope>NUCLEOTIDE SEQUENCE [LARGE SCALE GENOMIC DNA]</scope>
    <source>
        <strain evidence="1">F_SG_1</strain>
        <tissue evidence="1">Salivary glands</tissue>
    </source>
</reference>
<comment type="caution">
    <text evidence="1">The sequence shown here is derived from an EMBL/GenBank/DDBJ whole genome shotgun (WGS) entry which is preliminary data.</text>
</comment>
<evidence type="ECO:0000313" key="2">
    <source>
        <dbReference type="Proteomes" id="UP001321473"/>
    </source>
</evidence>
<accession>A0AAQ4EJ97</accession>
<organism evidence="1 2">
    <name type="scientific">Amblyomma americanum</name>
    <name type="common">Lone star tick</name>
    <dbReference type="NCBI Taxonomy" id="6943"/>
    <lineage>
        <taxon>Eukaryota</taxon>
        <taxon>Metazoa</taxon>
        <taxon>Ecdysozoa</taxon>
        <taxon>Arthropoda</taxon>
        <taxon>Chelicerata</taxon>
        <taxon>Arachnida</taxon>
        <taxon>Acari</taxon>
        <taxon>Parasitiformes</taxon>
        <taxon>Ixodida</taxon>
        <taxon>Ixodoidea</taxon>
        <taxon>Ixodidae</taxon>
        <taxon>Amblyomminae</taxon>
        <taxon>Amblyomma</taxon>
    </lineage>
</organism>
<protein>
    <submittedName>
        <fullName evidence="1">Uncharacterized protein</fullName>
    </submittedName>
</protein>
<dbReference type="AlphaFoldDB" id="A0AAQ4EJ97"/>
<dbReference type="EMBL" id="JARKHS020015097">
    <property type="protein sequence ID" value="KAK8774734.1"/>
    <property type="molecule type" value="Genomic_DNA"/>
</dbReference>
<gene>
    <name evidence="1" type="ORF">V5799_010730</name>
</gene>
<proteinExistence type="predicted"/>
<sequence length="151" mass="17393">MELPPPAVLGHQRRQAARRGLECLPKNCCRAFVFSRRSPPLSWLFRIEASTFPFMSALALPHYTHLEVLFRARRHGSSPIGSVHHDPGLLLCLRLLEAVSPMELAREDRGLNFHVHECTDFTTLHLFGRVISCAYVAWEQHHRQRTPRPRV</sequence>
<name>A0AAQ4EJ97_AMBAM</name>
<keyword evidence="2" id="KW-1185">Reference proteome</keyword>
<evidence type="ECO:0000313" key="1">
    <source>
        <dbReference type="EMBL" id="KAK8774734.1"/>
    </source>
</evidence>
<dbReference type="Proteomes" id="UP001321473">
    <property type="component" value="Unassembled WGS sequence"/>
</dbReference>